<reference evidence="2" key="1">
    <citation type="journal article" date="2019" name="Int. J. Syst. Evol. Microbiol.">
        <title>The Global Catalogue of Microorganisms (GCM) 10K type strain sequencing project: providing services to taxonomists for standard genome sequencing and annotation.</title>
        <authorList>
            <consortium name="The Broad Institute Genomics Platform"/>
            <consortium name="The Broad Institute Genome Sequencing Center for Infectious Disease"/>
            <person name="Wu L."/>
            <person name="Ma J."/>
        </authorList>
    </citation>
    <scope>NUCLEOTIDE SEQUENCE [LARGE SCALE GENOMIC DNA]</scope>
    <source>
        <strain evidence="2">CGMCC 4.7680</strain>
    </source>
</reference>
<dbReference type="EMBL" id="BNAW01000005">
    <property type="protein sequence ID" value="GHG03938.1"/>
    <property type="molecule type" value="Genomic_DNA"/>
</dbReference>
<gene>
    <name evidence="1" type="ORF">GCM10017567_19880</name>
</gene>
<sequence length="63" mass="6691">MTVIAAADAVIAGVPFAICGQCWPLLRPIDVLGLNQVLPLHRSTAEALAWLASLPRLSGQDIR</sequence>
<organism evidence="1 2">
    <name type="scientific">Amycolatopsis bullii</name>
    <dbReference type="NCBI Taxonomy" id="941987"/>
    <lineage>
        <taxon>Bacteria</taxon>
        <taxon>Bacillati</taxon>
        <taxon>Actinomycetota</taxon>
        <taxon>Actinomycetes</taxon>
        <taxon>Pseudonocardiales</taxon>
        <taxon>Pseudonocardiaceae</taxon>
        <taxon>Amycolatopsis</taxon>
    </lineage>
</organism>
<protein>
    <submittedName>
        <fullName evidence="1">Uncharacterized protein</fullName>
    </submittedName>
</protein>
<dbReference type="Proteomes" id="UP000649955">
    <property type="component" value="Unassembled WGS sequence"/>
</dbReference>
<proteinExistence type="predicted"/>
<accession>A0ABQ3K9T0</accession>
<evidence type="ECO:0000313" key="1">
    <source>
        <dbReference type="EMBL" id="GHG03938.1"/>
    </source>
</evidence>
<name>A0ABQ3K9T0_9PSEU</name>
<comment type="caution">
    <text evidence="1">The sequence shown here is derived from an EMBL/GenBank/DDBJ whole genome shotgun (WGS) entry which is preliminary data.</text>
</comment>
<evidence type="ECO:0000313" key="2">
    <source>
        <dbReference type="Proteomes" id="UP000649955"/>
    </source>
</evidence>
<keyword evidence="2" id="KW-1185">Reference proteome</keyword>